<keyword evidence="2" id="KW-1185">Reference proteome</keyword>
<comment type="caution">
    <text evidence="1">The sequence shown here is derived from an EMBL/GenBank/DDBJ whole genome shotgun (WGS) entry which is preliminary data.</text>
</comment>
<sequence>MVYNCFLKLVISMLGGEHFLELFFRKNFCFNFKAGLIH</sequence>
<evidence type="ECO:0000313" key="2">
    <source>
        <dbReference type="Proteomes" id="UP000187203"/>
    </source>
</evidence>
<dbReference type="AlphaFoldDB" id="A0A1R3JKY1"/>
<gene>
    <name evidence="1" type="ORF">COLO4_15915</name>
</gene>
<reference evidence="2" key="1">
    <citation type="submission" date="2013-09" db="EMBL/GenBank/DDBJ databases">
        <title>Corchorus olitorius genome sequencing.</title>
        <authorList>
            <person name="Alam M."/>
            <person name="Haque M.S."/>
            <person name="Islam M.S."/>
            <person name="Emdad E.M."/>
            <person name="Islam M.M."/>
            <person name="Ahmed B."/>
            <person name="Halim A."/>
            <person name="Hossen Q.M.M."/>
            <person name="Hossain M.Z."/>
            <person name="Ahmed R."/>
            <person name="Khan M.M."/>
            <person name="Islam R."/>
            <person name="Rashid M.M."/>
            <person name="Khan S.A."/>
            <person name="Rahman M.S."/>
            <person name="Alam M."/>
            <person name="Yahiya A.S."/>
            <person name="Khan M.S."/>
            <person name="Azam M.S."/>
            <person name="Haque T."/>
            <person name="Lashkar M.Z.H."/>
            <person name="Akhand A.I."/>
            <person name="Morshed G."/>
            <person name="Roy S."/>
            <person name="Uddin K.S."/>
            <person name="Rabeya T."/>
            <person name="Hossain A.S."/>
            <person name="Chowdhury A."/>
            <person name="Snigdha A.R."/>
            <person name="Mortoza M.S."/>
            <person name="Matin S.A."/>
            <person name="Hoque S.M.E."/>
            <person name="Islam M.K."/>
            <person name="Roy D.K."/>
            <person name="Haider R."/>
            <person name="Moosa M.M."/>
            <person name="Elias S.M."/>
            <person name="Hasan A.M."/>
            <person name="Jahan S."/>
            <person name="Shafiuddin M."/>
            <person name="Mahmood N."/>
            <person name="Shommy N.S."/>
        </authorList>
    </citation>
    <scope>NUCLEOTIDE SEQUENCE [LARGE SCALE GENOMIC DNA]</scope>
    <source>
        <strain evidence="2">cv. O-4</strain>
    </source>
</reference>
<organism evidence="1 2">
    <name type="scientific">Corchorus olitorius</name>
    <dbReference type="NCBI Taxonomy" id="93759"/>
    <lineage>
        <taxon>Eukaryota</taxon>
        <taxon>Viridiplantae</taxon>
        <taxon>Streptophyta</taxon>
        <taxon>Embryophyta</taxon>
        <taxon>Tracheophyta</taxon>
        <taxon>Spermatophyta</taxon>
        <taxon>Magnoliopsida</taxon>
        <taxon>eudicotyledons</taxon>
        <taxon>Gunneridae</taxon>
        <taxon>Pentapetalae</taxon>
        <taxon>rosids</taxon>
        <taxon>malvids</taxon>
        <taxon>Malvales</taxon>
        <taxon>Malvaceae</taxon>
        <taxon>Grewioideae</taxon>
        <taxon>Apeibeae</taxon>
        <taxon>Corchorus</taxon>
    </lineage>
</organism>
<proteinExistence type="predicted"/>
<protein>
    <submittedName>
        <fullName evidence="1">Uncharacterized protein</fullName>
    </submittedName>
</protein>
<dbReference type="Proteomes" id="UP000187203">
    <property type="component" value="Unassembled WGS sequence"/>
</dbReference>
<evidence type="ECO:0000313" key="1">
    <source>
        <dbReference type="EMBL" id="OMO95407.1"/>
    </source>
</evidence>
<accession>A0A1R3JKY1</accession>
<dbReference type="EMBL" id="AWUE01015840">
    <property type="protein sequence ID" value="OMO95407.1"/>
    <property type="molecule type" value="Genomic_DNA"/>
</dbReference>
<name>A0A1R3JKY1_9ROSI</name>